<proteinExistence type="predicted"/>
<accession>A0ABR2LVX7</accession>
<evidence type="ECO:0000313" key="1">
    <source>
        <dbReference type="EMBL" id="KAK8950588.1"/>
    </source>
</evidence>
<organism evidence="1 2">
    <name type="scientific">Platanthera guangdongensis</name>
    <dbReference type="NCBI Taxonomy" id="2320717"/>
    <lineage>
        <taxon>Eukaryota</taxon>
        <taxon>Viridiplantae</taxon>
        <taxon>Streptophyta</taxon>
        <taxon>Embryophyta</taxon>
        <taxon>Tracheophyta</taxon>
        <taxon>Spermatophyta</taxon>
        <taxon>Magnoliopsida</taxon>
        <taxon>Liliopsida</taxon>
        <taxon>Asparagales</taxon>
        <taxon>Orchidaceae</taxon>
        <taxon>Orchidoideae</taxon>
        <taxon>Orchideae</taxon>
        <taxon>Orchidinae</taxon>
        <taxon>Platanthera</taxon>
    </lineage>
</organism>
<protein>
    <submittedName>
        <fullName evidence="1">Uncharacterized protein</fullName>
    </submittedName>
</protein>
<dbReference type="Proteomes" id="UP001412067">
    <property type="component" value="Unassembled WGS sequence"/>
</dbReference>
<keyword evidence="2" id="KW-1185">Reference proteome</keyword>
<sequence>MGKEKKVAYVMRPAFSLNTSHQGSHEIKKLDVKEGIRLLSFLERTRSQDGAVAGEGTFKSHVVDNVSLEDISKVDQPEYILIPSLPNGSNGNHGSQITAAVIGNGSQNCLFTMTRLEQKMLVL</sequence>
<comment type="caution">
    <text evidence="1">The sequence shown here is derived from an EMBL/GenBank/DDBJ whole genome shotgun (WGS) entry which is preliminary data.</text>
</comment>
<name>A0ABR2LVX7_9ASPA</name>
<dbReference type="EMBL" id="JBBWWR010000015">
    <property type="protein sequence ID" value="KAK8950588.1"/>
    <property type="molecule type" value="Genomic_DNA"/>
</dbReference>
<evidence type="ECO:0000313" key="2">
    <source>
        <dbReference type="Proteomes" id="UP001412067"/>
    </source>
</evidence>
<gene>
    <name evidence="1" type="ORF">KSP40_PGU009300</name>
</gene>
<reference evidence="1 2" key="1">
    <citation type="journal article" date="2022" name="Nat. Plants">
        <title>Genomes of leafy and leafless Platanthera orchids illuminate the evolution of mycoheterotrophy.</title>
        <authorList>
            <person name="Li M.H."/>
            <person name="Liu K.W."/>
            <person name="Li Z."/>
            <person name="Lu H.C."/>
            <person name="Ye Q.L."/>
            <person name="Zhang D."/>
            <person name="Wang J.Y."/>
            <person name="Li Y.F."/>
            <person name="Zhong Z.M."/>
            <person name="Liu X."/>
            <person name="Yu X."/>
            <person name="Liu D.K."/>
            <person name="Tu X.D."/>
            <person name="Liu B."/>
            <person name="Hao Y."/>
            <person name="Liao X.Y."/>
            <person name="Jiang Y.T."/>
            <person name="Sun W.H."/>
            <person name="Chen J."/>
            <person name="Chen Y.Q."/>
            <person name="Ai Y."/>
            <person name="Zhai J.W."/>
            <person name="Wu S.S."/>
            <person name="Zhou Z."/>
            <person name="Hsiao Y.Y."/>
            <person name="Wu W.L."/>
            <person name="Chen Y.Y."/>
            <person name="Lin Y.F."/>
            <person name="Hsu J.L."/>
            <person name="Li C.Y."/>
            <person name="Wang Z.W."/>
            <person name="Zhao X."/>
            <person name="Zhong W.Y."/>
            <person name="Ma X.K."/>
            <person name="Ma L."/>
            <person name="Huang J."/>
            <person name="Chen G.Z."/>
            <person name="Huang M.Z."/>
            <person name="Huang L."/>
            <person name="Peng D.H."/>
            <person name="Luo Y.B."/>
            <person name="Zou S.Q."/>
            <person name="Chen S.P."/>
            <person name="Lan S."/>
            <person name="Tsai W.C."/>
            <person name="Van de Peer Y."/>
            <person name="Liu Z.J."/>
        </authorList>
    </citation>
    <scope>NUCLEOTIDE SEQUENCE [LARGE SCALE GENOMIC DNA]</scope>
    <source>
        <strain evidence="1">Lor288</strain>
    </source>
</reference>